<feature type="domain" description="TRAM" evidence="11">
    <location>
        <begin position="375"/>
        <end position="443"/>
    </location>
</feature>
<dbReference type="InterPro" id="IPR020612">
    <property type="entry name" value="Methylthiotransferase_CS"/>
</dbReference>
<dbReference type="PANTHER" id="PTHR43837">
    <property type="entry name" value="RIBOSOMAL PROTEIN S12 METHYLTHIOTRANSFERASE RIMO"/>
    <property type="match status" value="1"/>
</dbReference>
<feature type="binding site" evidence="10">
    <location>
        <position position="82"/>
    </location>
    <ligand>
        <name>[4Fe-4S] cluster</name>
        <dbReference type="ChEBI" id="CHEBI:49883"/>
        <label>1</label>
    </ligand>
</feature>
<keyword evidence="14" id="KW-0689">Ribosomal protein</keyword>
<gene>
    <name evidence="10 14" type="primary">rimO</name>
    <name evidence="14" type="ORF">FRC54_06325</name>
</gene>
<name>A0A6N7IZ50_9FIRM</name>
<feature type="binding site" evidence="10">
    <location>
        <position position="160"/>
    </location>
    <ligand>
        <name>[4Fe-4S] cluster</name>
        <dbReference type="ChEBI" id="CHEBI:49883"/>
        <label>2</label>
        <note>4Fe-4S-S-AdoMet</note>
    </ligand>
</feature>
<keyword evidence="5 10" id="KW-0949">S-adenosyl-L-methionine</keyword>
<dbReference type="GO" id="GO:0005840">
    <property type="term" value="C:ribosome"/>
    <property type="evidence" value="ECO:0007669"/>
    <property type="project" value="UniProtKB-KW"/>
</dbReference>
<evidence type="ECO:0000256" key="4">
    <source>
        <dbReference type="ARBA" id="ARBA00022679"/>
    </source>
</evidence>
<dbReference type="Gene3D" id="3.40.50.12160">
    <property type="entry name" value="Methylthiotransferase, N-terminal domain"/>
    <property type="match status" value="1"/>
</dbReference>
<evidence type="ECO:0000256" key="5">
    <source>
        <dbReference type="ARBA" id="ARBA00022691"/>
    </source>
</evidence>
<comment type="caution">
    <text evidence="14">The sequence shown here is derived from an EMBL/GenBank/DDBJ whole genome shotgun (WGS) entry which is preliminary data.</text>
</comment>
<dbReference type="FunFam" id="3.40.50.12160:FF:000003">
    <property type="entry name" value="CDK5 regulatory subunit-associated protein 1"/>
    <property type="match status" value="1"/>
</dbReference>
<keyword evidence="7 10" id="KW-0408">Iron</keyword>
<evidence type="ECO:0000313" key="15">
    <source>
        <dbReference type="Proteomes" id="UP000460257"/>
    </source>
</evidence>
<dbReference type="Pfam" id="PF00919">
    <property type="entry name" value="UPF0004"/>
    <property type="match status" value="1"/>
</dbReference>
<dbReference type="PROSITE" id="PS50926">
    <property type="entry name" value="TRAM"/>
    <property type="match status" value="1"/>
</dbReference>
<dbReference type="EMBL" id="VOGC01000006">
    <property type="protein sequence ID" value="MQN01532.1"/>
    <property type="molecule type" value="Genomic_DNA"/>
</dbReference>
<dbReference type="SFLD" id="SFLDS00029">
    <property type="entry name" value="Radical_SAM"/>
    <property type="match status" value="1"/>
</dbReference>
<dbReference type="NCBIfam" id="TIGR01125">
    <property type="entry name" value="30S ribosomal protein S12 methylthiotransferase RimO"/>
    <property type="match status" value="1"/>
</dbReference>
<comment type="similarity">
    <text evidence="10">Belongs to the methylthiotransferase family. RimO subfamily.</text>
</comment>
<dbReference type="GO" id="GO:0051539">
    <property type="term" value="F:4 iron, 4 sulfur cluster binding"/>
    <property type="evidence" value="ECO:0007669"/>
    <property type="project" value="UniProtKB-UniRule"/>
</dbReference>
<feature type="binding site" evidence="10">
    <location>
        <position position="163"/>
    </location>
    <ligand>
        <name>[4Fe-4S] cluster</name>
        <dbReference type="ChEBI" id="CHEBI:49883"/>
        <label>2</label>
        <note>4Fe-4S-S-AdoMet</note>
    </ligand>
</feature>
<dbReference type="FunFam" id="3.80.30.20:FF:000001">
    <property type="entry name" value="tRNA-2-methylthio-N(6)-dimethylallyladenosine synthase 2"/>
    <property type="match status" value="1"/>
</dbReference>
<dbReference type="InterPro" id="IPR007197">
    <property type="entry name" value="rSAM"/>
</dbReference>
<evidence type="ECO:0000256" key="10">
    <source>
        <dbReference type="HAMAP-Rule" id="MF_01865"/>
    </source>
</evidence>
<keyword evidence="2 10" id="KW-0004">4Fe-4S</keyword>
<comment type="subcellular location">
    <subcellularLocation>
        <location evidence="10">Cytoplasm</location>
    </subcellularLocation>
</comment>
<proteinExistence type="inferred from homology"/>
<keyword evidence="14" id="KW-0687">Ribonucleoprotein</keyword>
<evidence type="ECO:0000256" key="1">
    <source>
        <dbReference type="ARBA" id="ARBA00003234"/>
    </source>
</evidence>
<dbReference type="Pfam" id="PF04055">
    <property type="entry name" value="Radical_SAM"/>
    <property type="match status" value="1"/>
</dbReference>
<comment type="catalytic activity">
    <reaction evidence="9">
        <text>N(6)-dimethylallyladenosine(37) in tRNA + (sulfur carrier)-SH + AH2 + 2 S-adenosyl-L-methionine = 2-methylsulfanyl-N(6)-dimethylallyladenosine(37) in tRNA + (sulfur carrier)-H + 5'-deoxyadenosine + L-methionine + A + S-adenosyl-L-homocysteine + 2 H(+)</text>
        <dbReference type="Rhea" id="RHEA:37067"/>
        <dbReference type="Rhea" id="RHEA-COMP:10375"/>
        <dbReference type="Rhea" id="RHEA-COMP:10376"/>
        <dbReference type="Rhea" id="RHEA-COMP:14737"/>
        <dbReference type="Rhea" id="RHEA-COMP:14739"/>
        <dbReference type="ChEBI" id="CHEBI:13193"/>
        <dbReference type="ChEBI" id="CHEBI:15378"/>
        <dbReference type="ChEBI" id="CHEBI:17319"/>
        <dbReference type="ChEBI" id="CHEBI:17499"/>
        <dbReference type="ChEBI" id="CHEBI:29917"/>
        <dbReference type="ChEBI" id="CHEBI:57844"/>
        <dbReference type="ChEBI" id="CHEBI:57856"/>
        <dbReference type="ChEBI" id="CHEBI:59789"/>
        <dbReference type="ChEBI" id="CHEBI:64428"/>
        <dbReference type="ChEBI" id="CHEBI:74415"/>
        <dbReference type="ChEBI" id="CHEBI:74417"/>
        <dbReference type="EC" id="2.8.4.3"/>
    </reaction>
</comment>
<dbReference type="Gene3D" id="3.80.30.20">
    <property type="entry name" value="tm_1862 like domain"/>
    <property type="match status" value="1"/>
</dbReference>
<keyword evidence="8 10" id="KW-0411">Iron-sulfur</keyword>
<comment type="catalytic activity">
    <reaction evidence="10">
        <text>L-aspartate(89)-[ribosomal protein uS12]-hydrogen + (sulfur carrier)-SH + AH2 + 2 S-adenosyl-L-methionine = 3-methylsulfanyl-L-aspartate(89)-[ribosomal protein uS12]-hydrogen + (sulfur carrier)-H + 5'-deoxyadenosine + L-methionine + A + S-adenosyl-L-homocysteine + 2 H(+)</text>
        <dbReference type="Rhea" id="RHEA:37087"/>
        <dbReference type="Rhea" id="RHEA-COMP:10460"/>
        <dbReference type="Rhea" id="RHEA-COMP:10461"/>
        <dbReference type="Rhea" id="RHEA-COMP:14737"/>
        <dbReference type="Rhea" id="RHEA-COMP:14739"/>
        <dbReference type="ChEBI" id="CHEBI:13193"/>
        <dbReference type="ChEBI" id="CHEBI:15378"/>
        <dbReference type="ChEBI" id="CHEBI:17319"/>
        <dbReference type="ChEBI" id="CHEBI:17499"/>
        <dbReference type="ChEBI" id="CHEBI:29917"/>
        <dbReference type="ChEBI" id="CHEBI:29961"/>
        <dbReference type="ChEBI" id="CHEBI:57844"/>
        <dbReference type="ChEBI" id="CHEBI:57856"/>
        <dbReference type="ChEBI" id="CHEBI:59789"/>
        <dbReference type="ChEBI" id="CHEBI:64428"/>
        <dbReference type="ChEBI" id="CHEBI:73599"/>
        <dbReference type="EC" id="2.8.4.4"/>
    </reaction>
</comment>
<evidence type="ECO:0000259" key="12">
    <source>
        <dbReference type="PROSITE" id="PS51449"/>
    </source>
</evidence>
<comment type="function">
    <text evidence="1">Catalyzes the methylthiolation of N6-(dimethylallyl)adenosine (i(6)A), leading to the formation of 2-methylthio-N6-(dimethylallyl)adenosine (ms(2)i(6)A) at position 37 in tRNAs that read codons beginning with uridine.</text>
</comment>
<dbReference type="NCBIfam" id="TIGR00089">
    <property type="entry name" value="MiaB/RimO family radical SAM methylthiotransferase"/>
    <property type="match status" value="1"/>
</dbReference>
<keyword evidence="4 10" id="KW-0808">Transferase</keyword>
<feature type="domain" description="MTTase N-terminal" evidence="12">
    <location>
        <begin position="3"/>
        <end position="119"/>
    </location>
</feature>
<dbReference type="PROSITE" id="PS01278">
    <property type="entry name" value="MTTASE_RADICAL"/>
    <property type="match status" value="1"/>
</dbReference>
<dbReference type="HAMAP" id="MF_01865">
    <property type="entry name" value="MTTase_RimO"/>
    <property type="match status" value="1"/>
</dbReference>
<reference evidence="14" key="1">
    <citation type="journal article" date="2020" name="Appl. Environ. Microbiol.">
        <title>Medium-Chain Fatty Acid Synthesis by 'Candidatus Weimeria bifida' gen. nov., sp. nov., and 'Candidatus Pseudoramibacter fermentans' sp. nov.</title>
        <authorList>
            <person name="Scarborough M.J."/>
            <person name="Myers K.S."/>
            <person name="Donohue T.J."/>
            <person name="Noguera D.R."/>
        </authorList>
    </citation>
    <scope>NUCLEOTIDE SEQUENCE</scope>
    <source>
        <strain evidence="14">LCO1.1</strain>
    </source>
</reference>
<dbReference type="GO" id="GO:0046872">
    <property type="term" value="F:metal ion binding"/>
    <property type="evidence" value="ECO:0007669"/>
    <property type="project" value="UniProtKB-KW"/>
</dbReference>
<evidence type="ECO:0000256" key="9">
    <source>
        <dbReference type="ARBA" id="ARBA00051425"/>
    </source>
</evidence>
<evidence type="ECO:0000256" key="2">
    <source>
        <dbReference type="ARBA" id="ARBA00022485"/>
    </source>
</evidence>
<evidence type="ECO:0000259" key="13">
    <source>
        <dbReference type="PROSITE" id="PS51918"/>
    </source>
</evidence>
<dbReference type="EC" id="2.8.4.4" evidence="10"/>
<dbReference type="PANTHER" id="PTHR43837:SF1">
    <property type="entry name" value="RIBOSOMAL PROTEIN US12 METHYLTHIOTRANSFERASE RIMO"/>
    <property type="match status" value="1"/>
</dbReference>
<feature type="domain" description="Radical SAM core" evidence="13">
    <location>
        <begin position="142"/>
        <end position="372"/>
    </location>
</feature>
<feature type="binding site" evidence="10">
    <location>
        <position position="156"/>
    </location>
    <ligand>
        <name>[4Fe-4S] cluster</name>
        <dbReference type="ChEBI" id="CHEBI:49883"/>
        <label>2</label>
        <note>4Fe-4S-S-AdoMet</note>
    </ligand>
</feature>
<evidence type="ECO:0000313" key="14">
    <source>
        <dbReference type="EMBL" id="MQN01532.1"/>
    </source>
</evidence>
<organism evidence="14 15">
    <name type="scientific">Candidatus Weimeria bifida</name>
    <dbReference type="NCBI Taxonomy" id="2599074"/>
    <lineage>
        <taxon>Bacteria</taxon>
        <taxon>Bacillati</taxon>
        <taxon>Bacillota</taxon>
        <taxon>Clostridia</taxon>
        <taxon>Lachnospirales</taxon>
        <taxon>Lachnospiraceae</taxon>
        <taxon>Candidatus Weimeria</taxon>
    </lineage>
</organism>
<evidence type="ECO:0000256" key="6">
    <source>
        <dbReference type="ARBA" id="ARBA00022723"/>
    </source>
</evidence>
<dbReference type="CDD" id="cd01335">
    <property type="entry name" value="Radical_SAM"/>
    <property type="match status" value="1"/>
</dbReference>
<feature type="binding site" evidence="10">
    <location>
        <position position="48"/>
    </location>
    <ligand>
        <name>[4Fe-4S] cluster</name>
        <dbReference type="ChEBI" id="CHEBI:49883"/>
        <label>1</label>
    </ligand>
</feature>
<dbReference type="InterPro" id="IPR013848">
    <property type="entry name" value="Methylthiotransferase_N"/>
</dbReference>
<sequence>MKKKLFFVSLGCDKNLVDAEHMLALLHADGYEITEDEKEADVIIVNTCCFIEDAAQESVNTILDLAELKKTGNLKALIVTGCLATRYADDIGAEIPEVDGVVGASSYDEVKDVLDRVLKGEKYVEDVEDISRTPVDKGRILTTGGHYAYLKIAEGCDKNCSYCIIPKLRGHYRSIPMEKLLSEAKSLVAQGVRELILVAQETTLYGTDIYGRKTLPKLLRKLSEIKGLAWIRLLYAYPEEIDDELIDEMASNPKVLHYIDMPIQHSNDYILGRMGRRTKRADIVDVINRLRTKIPDICLRTTLICGFPGETEEMHQDQISFIKEMRFDRLGAFPYSREKGTVAYDMPDQVPDVTKQLWYDEVMRVQQHITFEKNKELVGKEFDVFIEGELPDDGVYVGRTYRDAPDVDGYIYMDRDYDRLSGDLVRAKVTKAKEYDLIGEIIEDEEDESAE</sequence>
<protein>
    <recommendedName>
        <fullName evidence="10">Ribosomal protein uS12 methylthiotransferase RimO</fullName>
        <shortName evidence="10">uS12 MTTase</shortName>
        <shortName evidence="10">uS12 methylthiotransferase</shortName>
        <ecNumber evidence="10">2.8.4.4</ecNumber>
    </recommendedName>
    <alternativeName>
        <fullName evidence="10">Ribosomal protein uS12 (aspartate-C(3))-methylthiotransferase</fullName>
    </alternativeName>
    <alternativeName>
        <fullName evidence="10">Ribosome maturation factor RimO</fullName>
    </alternativeName>
</protein>
<dbReference type="InterPro" id="IPR038135">
    <property type="entry name" value="Methylthiotransferase_N_sf"/>
</dbReference>
<dbReference type="SFLD" id="SFLDF00274">
    <property type="entry name" value="ribosomal_protein_S12_methylth"/>
    <property type="match status" value="1"/>
</dbReference>
<dbReference type="SFLD" id="SFLDG01061">
    <property type="entry name" value="methylthiotransferase"/>
    <property type="match status" value="1"/>
</dbReference>
<dbReference type="InterPro" id="IPR006638">
    <property type="entry name" value="Elp3/MiaA/NifB-like_rSAM"/>
</dbReference>
<evidence type="ECO:0000259" key="11">
    <source>
        <dbReference type="PROSITE" id="PS50926"/>
    </source>
</evidence>
<dbReference type="InterPro" id="IPR023404">
    <property type="entry name" value="rSAM_horseshoe"/>
</dbReference>
<dbReference type="Gene3D" id="2.40.50.140">
    <property type="entry name" value="Nucleic acid-binding proteins"/>
    <property type="match status" value="1"/>
</dbReference>
<dbReference type="Proteomes" id="UP000460257">
    <property type="component" value="Unassembled WGS sequence"/>
</dbReference>
<dbReference type="InterPro" id="IPR058240">
    <property type="entry name" value="rSAM_sf"/>
</dbReference>
<evidence type="ECO:0000256" key="8">
    <source>
        <dbReference type="ARBA" id="ARBA00023014"/>
    </source>
</evidence>
<dbReference type="Pfam" id="PF18693">
    <property type="entry name" value="TRAM_2"/>
    <property type="match status" value="1"/>
</dbReference>
<dbReference type="SFLD" id="SFLDG01082">
    <property type="entry name" value="B12-binding_domain_containing"/>
    <property type="match status" value="1"/>
</dbReference>
<evidence type="ECO:0000256" key="3">
    <source>
        <dbReference type="ARBA" id="ARBA00022490"/>
    </source>
</evidence>
<dbReference type="InterPro" id="IPR005839">
    <property type="entry name" value="Methylthiotransferase"/>
</dbReference>
<dbReference type="GO" id="GO:0035597">
    <property type="term" value="F:tRNA-2-methylthio-N(6)-dimethylallyladenosine(37) synthase activity"/>
    <property type="evidence" value="ECO:0007669"/>
    <property type="project" value="UniProtKB-EC"/>
</dbReference>
<feature type="binding site" evidence="10">
    <location>
        <position position="12"/>
    </location>
    <ligand>
        <name>[4Fe-4S] cluster</name>
        <dbReference type="ChEBI" id="CHEBI:49883"/>
        <label>1</label>
    </ligand>
</feature>
<dbReference type="GO" id="GO:0035599">
    <property type="term" value="F:aspartic acid methylthiotransferase activity"/>
    <property type="evidence" value="ECO:0007669"/>
    <property type="project" value="TreeGrafter"/>
</dbReference>
<dbReference type="InterPro" id="IPR012340">
    <property type="entry name" value="NA-bd_OB-fold"/>
</dbReference>
<dbReference type="GO" id="GO:0005829">
    <property type="term" value="C:cytosol"/>
    <property type="evidence" value="ECO:0007669"/>
    <property type="project" value="TreeGrafter"/>
</dbReference>
<keyword evidence="6 10" id="KW-0479">Metal-binding</keyword>
<dbReference type="InterPro" id="IPR005840">
    <property type="entry name" value="Ribosomal_uS12_MeSTrfase_RimO"/>
</dbReference>
<evidence type="ECO:0000256" key="7">
    <source>
        <dbReference type="ARBA" id="ARBA00023004"/>
    </source>
</evidence>
<dbReference type="AlphaFoldDB" id="A0A6N7IZ50"/>
<keyword evidence="15" id="KW-1185">Reference proteome</keyword>
<keyword evidence="3 10" id="KW-0963">Cytoplasm</keyword>
<comment type="function">
    <text evidence="10">Catalyzes the methylthiolation of an aspartic acid residue of ribosomal protein uS12.</text>
</comment>
<dbReference type="SMART" id="SM00729">
    <property type="entry name" value="Elp3"/>
    <property type="match status" value="1"/>
</dbReference>
<accession>A0A6N7IZ50</accession>
<dbReference type="PROSITE" id="PS51449">
    <property type="entry name" value="MTTASE_N"/>
    <property type="match status" value="1"/>
</dbReference>
<dbReference type="PROSITE" id="PS51918">
    <property type="entry name" value="RADICAL_SAM"/>
    <property type="match status" value="1"/>
</dbReference>
<dbReference type="GO" id="GO:0103039">
    <property type="term" value="F:protein methylthiotransferase activity"/>
    <property type="evidence" value="ECO:0007669"/>
    <property type="project" value="UniProtKB-EC"/>
</dbReference>
<dbReference type="InterPro" id="IPR002792">
    <property type="entry name" value="TRAM_dom"/>
</dbReference>
<dbReference type="SUPFAM" id="SSF102114">
    <property type="entry name" value="Radical SAM enzymes"/>
    <property type="match status" value="1"/>
</dbReference>
<comment type="cofactor">
    <cofactor evidence="10">
        <name>[4Fe-4S] cluster</name>
        <dbReference type="ChEBI" id="CHEBI:49883"/>
    </cofactor>
    <text evidence="10">Binds 2 [4Fe-4S] clusters. One cluster is coordinated with 3 cysteines and an exchangeable S-adenosyl-L-methionine.</text>
</comment>